<dbReference type="InterPro" id="IPR012902">
    <property type="entry name" value="N_methyl_site"/>
</dbReference>
<dbReference type="PROSITE" id="PS00409">
    <property type="entry name" value="PROKAR_NTER_METHYL"/>
    <property type="match status" value="1"/>
</dbReference>
<protein>
    <submittedName>
        <fullName evidence="3">Uncharacterized protein</fullName>
    </submittedName>
</protein>
<dbReference type="InterPro" id="IPR001082">
    <property type="entry name" value="Pilin"/>
</dbReference>
<keyword evidence="2" id="KW-0812">Transmembrane</keyword>
<dbReference type="GO" id="GO:0009289">
    <property type="term" value="C:pilus"/>
    <property type="evidence" value="ECO:0007669"/>
    <property type="project" value="InterPro"/>
</dbReference>
<dbReference type="InterPro" id="IPR045584">
    <property type="entry name" value="Pilin-like"/>
</dbReference>
<dbReference type="Gene3D" id="3.30.700.10">
    <property type="entry name" value="Glycoprotein, Type 4 Pilin"/>
    <property type="match status" value="1"/>
</dbReference>
<dbReference type="PANTHER" id="PTHR30093:SF34">
    <property type="entry name" value="PREPILIN PEPTIDASE-DEPENDENT PROTEIN D"/>
    <property type="match status" value="1"/>
</dbReference>
<proteinExistence type="predicted"/>
<gene>
    <name evidence="3" type="ORF">METZ01_LOCUS250537</name>
</gene>
<keyword evidence="2" id="KW-0472">Membrane</keyword>
<name>A0A382IFJ3_9ZZZZ</name>
<sequence>MKRLNSGFTLIELMIVVAIIGILAAIAIPQYQNYVARTQVVEGLSIASSIKIAVAEYYNTNGNYPNGSDTPARHRQLGISDNPTDFSGRYVRRIQVKDDGSMEILFHLLANGANANIADTSFYLIPTDEGGSISWRCACGRSATAACLGGNPPSGRQIDEKYLPSSCL</sequence>
<accession>A0A382IFJ3</accession>
<organism evidence="3">
    <name type="scientific">marine metagenome</name>
    <dbReference type="NCBI Taxonomy" id="408172"/>
    <lineage>
        <taxon>unclassified sequences</taxon>
        <taxon>metagenomes</taxon>
        <taxon>ecological metagenomes</taxon>
    </lineage>
</organism>
<dbReference type="Pfam" id="PF07963">
    <property type="entry name" value="N_methyl"/>
    <property type="match status" value="1"/>
</dbReference>
<dbReference type="NCBIfam" id="TIGR02532">
    <property type="entry name" value="IV_pilin_GFxxxE"/>
    <property type="match status" value="1"/>
</dbReference>
<evidence type="ECO:0000313" key="3">
    <source>
        <dbReference type="EMBL" id="SVB97683.1"/>
    </source>
</evidence>
<dbReference type="EMBL" id="UINC01066704">
    <property type="protein sequence ID" value="SVB97683.1"/>
    <property type="molecule type" value="Genomic_DNA"/>
</dbReference>
<keyword evidence="2" id="KW-1133">Transmembrane helix</keyword>
<evidence type="ECO:0000256" key="2">
    <source>
        <dbReference type="SAM" id="Phobius"/>
    </source>
</evidence>
<keyword evidence="1" id="KW-0488">Methylation</keyword>
<dbReference type="PANTHER" id="PTHR30093">
    <property type="entry name" value="GENERAL SECRETION PATHWAY PROTEIN G"/>
    <property type="match status" value="1"/>
</dbReference>
<evidence type="ECO:0000256" key="1">
    <source>
        <dbReference type="ARBA" id="ARBA00022481"/>
    </source>
</evidence>
<dbReference type="SUPFAM" id="SSF54523">
    <property type="entry name" value="Pili subunits"/>
    <property type="match status" value="1"/>
</dbReference>
<feature type="transmembrane region" description="Helical" evidence="2">
    <location>
        <begin position="7"/>
        <end position="28"/>
    </location>
</feature>
<reference evidence="3" key="1">
    <citation type="submission" date="2018-05" db="EMBL/GenBank/DDBJ databases">
        <authorList>
            <person name="Lanie J.A."/>
            <person name="Ng W.-L."/>
            <person name="Kazmierczak K.M."/>
            <person name="Andrzejewski T.M."/>
            <person name="Davidsen T.M."/>
            <person name="Wayne K.J."/>
            <person name="Tettelin H."/>
            <person name="Glass J.I."/>
            <person name="Rusch D."/>
            <person name="Podicherti R."/>
            <person name="Tsui H.-C.T."/>
            <person name="Winkler M.E."/>
        </authorList>
    </citation>
    <scope>NUCLEOTIDE SEQUENCE</scope>
</reference>
<dbReference type="GO" id="GO:0007155">
    <property type="term" value="P:cell adhesion"/>
    <property type="evidence" value="ECO:0007669"/>
    <property type="project" value="InterPro"/>
</dbReference>
<dbReference type="AlphaFoldDB" id="A0A382IFJ3"/>
<dbReference type="Pfam" id="PF00114">
    <property type="entry name" value="Pilin"/>
    <property type="match status" value="1"/>
</dbReference>